<dbReference type="AlphaFoldDB" id="A0A6V8P8K4"/>
<name>A0A6V8P8K4_9ACTN</name>
<evidence type="ECO:0000313" key="2">
    <source>
        <dbReference type="Proteomes" id="UP000591948"/>
    </source>
</evidence>
<evidence type="ECO:0000313" key="1">
    <source>
        <dbReference type="EMBL" id="GFP28637.1"/>
    </source>
</evidence>
<accession>A0A6V8P8K4</accession>
<organism evidence="1 2">
    <name type="scientific">Candidatus Hakubella thermalkaliphila</name>
    <dbReference type="NCBI Taxonomy" id="2754717"/>
    <lineage>
        <taxon>Bacteria</taxon>
        <taxon>Bacillati</taxon>
        <taxon>Actinomycetota</taxon>
        <taxon>Actinomycetota incertae sedis</taxon>
        <taxon>Candidatus Hakubellales</taxon>
        <taxon>Candidatus Hakubellaceae</taxon>
        <taxon>Candidatus Hakubella</taxon>
    </lineage>
</organism>
<protein>
    <submittedName>
        <fullName evidence="1">Uncharacterized protein</fullName>
    </submittedName>
</protein>
<reference evidence="1 2" key="1">
    <citation type="journal article" date="2020" name="Front. Microbiol.">
        <title>Single-cell genomics of novel Actinobacteria with the Wood-Ljungdahl pathway discovered in a serpentinizing system.</title>
        <authorList>
            <person name="Merino N."/>
            <person name="Kawai M."/>
            <person name="Boyd E.S."/>
            <person name="Colman D.R."/>
            <person name="McGlynn S.E."/>
            <person name="Nealson K.H."/>
            <person name="Kurokawa K."/>
            <person name="Hongoh Y."/>
        </authorList>
    </citation>
    <scope>NUCLEOTIDE SEQUENCE [LARGE SCALE GENOMIC DNA]</scope>
    <source>
        <strain evidence="1 2">S33</strain>
    </source>
</reference>
<feature type="non-terminal residue" evidence="1">
    <location>
        <position position="1"/>
    </location>
</feature>
<comment type="caution">
    <text evidence="1">The sequence shown here is derived from an EMBL/GenBank/DDBJ whole genome shotgun (WGS) entry which is preliminary data.</text>
</comment>
<proteinExistence type="predicted"/>
<gene>
    <name evidence="1" type="ORF">HKBW3S33_02051</name>
</gene>
<dbReference type="Proteomes" id="UP000591948">
    <property type="component" value="Unassembled WGS sequence"/>
</dbReference>
<keyword evidence="2" id="KW-1185">Reference proteome</keyword>
<dbReference type="EMBL" id="BLRY01000319">
    <property type="protein sequence ID" value="GFP28637.1"/>
    <property type="molecule type" value="Genomic_DNA"/>
</dbReference>
<sequence length="45" mass="5346">LKEADLNKPWLIDVYDELKRKRWVVADMPPPKTRHELMSQISNSP</sequence>